<sequence length="390" mass="42485">MSALTPRVAAELADIVYQIERPSASGIYRLNMANYEVRNCFNFDLSEGPVRGVSGGSLFSLFNKTTGFALVGKGINQFANDYVVTIRGTHINRDWLTNGNIGLTGGDNNTMVHAGFNKAFNSMKKALEKILAPLLSGNASATVHCVGHSLGGALASLTADWLKNNYKCNVNLYTFGAPRVGMHAFSKKHTGTLNAIYRCTHGADPVPMIPLWPFVHAPYAGTEYRLDSGSGISVEAHGMAENKAPGYLNTANSRSWQALNQRSSLNLEQVRLKYENRNQASFSTYWADKISGALITLLKDAGYYTAVMAQAAIGTGLTFYDLLARSLESIAKASTHFAEQARGLLGHMLVFARQAVTTVTELSFRFIRWVFDKTLVALYRSARDAISSVA</sequence>
<dbReference type="InterPro" id="IPR002921">
    <property type="entry name" value="Fungal_lipase-type"/>
</dbReference>
<dbReference type="RefSeq" id="WP_046557822.1">
    <property type="nucleotide sequence ID" value="NZ_LAHO01000010.1"/>
</dbReference>
<dbReference type="PANTHER" id="PTHR45856:SF24">
    <property type="entry name" value="FUNGAL LIPASE-LIKE DOMAIN-CONTAINING PROTEIN"/>
    <property type="match status" value="1"/>
</dbReference>
<organism evidence="2 3">
    <name type="scientific">Arsukibacterium ikkense</name>
    <dbReference type="NCBI Taxonomy" id="336831"/>
    <lineage>
        <taxon>Bacteria</taxon>
        <taxon>Pseudomonadati</taxon>
        <taxon>Pseudomonadota</taxon>
        <taxon>Gammaproteobacteria</taxon>
        <taxon>Chromatiales</taxon>
        <taxon>Chromatiaceae</taxon>
        <taxon>Arsukibacterium</taxon>
    </lineage>
</organism>
<evidence type="ECO:0000313" key="2">
    <source>
        <dbReference type="EMBL" id="KKO45327.1"/>
    </source>
</evidence>
<dbReference type="STRING" id="336831.WG68_11435"/>
<keyword evidence="3" id="KW-1185">Reference proteome</keyword>
<dbReference type="Pfam" id="PF01764">
    <property type="entry name" value="Lipase_3"/>
    <property type="match status" value="1"/>
</dbReference>
<dbReference type="InterPro" id="IPR051218">
    <property type="entry name" value="Sec_MonoDiacylglyc_Lipase"/>
</dbReference>
<dbReference type="SUPFAM" id="SSF53474">
    <property type="entry name" value="alpha/beta-Hydrolases"/>
    <property type="match status" value="1"/>
</dbReference>
<name>A0A0M2V393_9GAMM</name>
<dbReference type="Gene3D" id="3.40.50.1820">
    <property type="entry name" value="alpha/beta hydrolase"/>
    <property type="match status" value="1"/>
</dbReference>
<dbReference type="Proteomes" id="UP000034228">
    <property type="component" value="Unassembled WGS sequence"/>
</dbReference>
<dbReference type="OrthoDB" id="5522031at2"/>
<dbReference type="InterPro" id="IPR029058">
    <property type="entry name" value="AB_hydrolase_fold"/>
</dbReference>
<dbReference type="AlphaFoldDB" id="A0A0M2V393"/>
<comment type="caution">
    <text evidence="2">The sequence shown here is derived from an EMBL/GenBank/DDBJ whole genome shotgun (WGS) entry which is preliminary data.</text>
</comment>
<dbReference type="EMBL" id="LAHO01000010">
    <property type="protein sequence ID" value="KKO45327.1"/>
    <property type="molecule type" value="Genomic_DNA"/>
</dbReference>
<reference evidence="2 3" key="1">
    <citation type="submission" date="2015-03" db="EMBL/GenBank/DDBJ databases">
        <title>Draft genome sequences of two protease-producing strains of Arsukibacterium isolated from two cold and alkaline environments.</title>
        <authorList>
            <person name="Lylloff J.E."/>
            <person name="Skov L.B."/>
            <person name="Jepsen M."/>
            <person name="Hallin P.F."/>
            <person name="Sorensen S.J."/>
            <person name="Stougaard P."/>
            <person name="Glaring M.A."/>
        </authorList>
    </citation>
    <scope>NUCLEOTIDE SEQUENCE [LARGE SCALE GENOMIC DNA]</scope>
    <source>
        <strain evidence="2 3">GCM72</strain>
    </source>
</reference>
<dbReference type="CDD" id="cd00519">
    <property type="entry name" value="Lipase_3"/>
    <property type="match status" value="1"/>
</dbReference>
<proteinExistence type="predicted"/>
<protein>
    <submittedName>
        <fullName evidence="2">Lipase</fullName>
    </submittedName>
</protein>
<evidence type="ECO:0000259" key="1">
    <source>
        <dbReference type="Pfam" id="PF01764"/>
    </source>
</evidence>
<gene>
    <name evidence="2" type="ORF">WG68_11435</name>
</gene>
<dbReference type="PATRIC" id="fig|336831.14.peg.501"/>
<feature type="domain" description="Fungal lipase-type" evidence="1">
    <location>
        <begin position="83"/>
        <end position="212"/>
    </location>
</feature>
<dbReference type="PANTHER" id="PTHR45856">
    <property type="entry name" value="ALPHA/BETA-HYDROLASES SUPERFAMILY PROTEIN"/>
    <property type="match status" value="1"/>
</dbReference>
<evidence type="ECO:0000313" key="3">
    <source>
        <dbReference type="Proteomes" id="UP000034228"/>
    </source>
</evidence>
<dbReference type="GO" id="GO:0006629">
    <property type="term" value="P:lipid metabolic process"/>
    <property type="evidence" value="ECO:0007669"/>
    <property type="project" value="InterPro"/>
</dbReference>
<accession>A0A0M2V393</accession>